<name>A0A1H6R3R4_9GAMM</name>
<dbReference type="InterPro" id="IPR045121">
    <property type="entry name" value="CoAse"/>
</dbReference>
<evidence type="ECO:0000313" key="9">
    <source>
        <dbReference type="Proteomes" id="UP000242999"/>
    </source>
</evidence>
<keyword evidence="6" id="KW-0464">Manganese</keyword>
<evidence type="ECO:0000256" key="6">
    <source>
        <dbReference type="ARBA" id="ARBA00023211"/>
    </source>
</evidence>
<dbReference type="PANTHER" id="PTHR12992">
    <property type="entry name" value="NUDIX HYDROLASE"/>
    <property type="match status" value="1"/>
</dbReference>
<dbReference type="RefSeq" id="WP_093308592.1">
    <property type="nucleotide sequence ID" value="NZ_FNYH01000002.1"/>
</dbReference>
<keyword evidence="9" id="KW-1185">Reference proteome</keyword>
<dbReference type="Pfam" id="PF00293">
    <property type="entry name" value="NUDIX"/>
    <property type="match status" value="1"/>
</dbReference>
<dbReference type="AlphaFoldDB" id="A0A1H6R3R4"/>
<sequence length="210" mass="23466">MLTQLRQHLAQHQAQSSYFKLPQAGVCLLITQSDQPEIIFTQRAAHLSSHSGQVAFPGGKRDPQDADILATALRETHEEIGLAPEKIQVLGRLSDVISLHGLKVTPFVGLIAADLDLHPCEAEIASVFQVPLAYFAQDPRQRTDLIYVGEQAYYVPSYLYQGYEIWGLSAMMLVELLALAYQRDFNVLTPPKATCPLWVRPKRAFTHQKA</sequence>
<evidence type="ECO:0000256" key="4">
    <source>
        <dbReference type="ARBA" id="ARBA00022801"/>
    </source>
</evidence>
<dbReference type="Gene3D" id="3.90.79.10">
    <property type="entry name" value="Nucleoside Triphosphate Pyrophosphohydrolase"/>
    <property type="match status" value="1"/>
</dbReference>
<keyword evidence="3" id="KW-0479">Metal-binding</keyword>
<evidence type="ECO:0000256" key="1">
    <source>
        <dbReference type="ARBA" id="ARBA00001936"/>
    </source>
</evidence>
<dbReference type="PANTHER" id="PTHR12992:SF11">
    <property type="entry name" value="MITOCHONDRIAL COENZYME A DIPHOSPHATASE NUDT8"/>
    <property type="match status" value="1"/>
</dbReference>
<dbReference type="OrthoDB" id="9802805at2"/>
<proteinExistence type="predicted"/>
<dbReference type="PROSITE" id="PS51462">
    <property type="entry name" value="NUDIX"/>
    <property type="match status" value="1"/>
</dbReference>
<gene>
    <name evidence="8" type="ORF">SAMN05421831_102256</name>
</gene>
<dbReference type="STRING" id="64971.SAMN05421831_102256"/>
<evidence type="ECO:0000256" key="5">
    <source>
        <dbReference type="ARBA" id="ARBA00022842"/>
    </source>
</evidence>
<reference evidence="9" key="1">
    <citation type="submission" date="2016-10" db="EMBL/GenBank/DDBJ databases">
        <authorList>
            <person name="Varghese N."/>
            <person name="Submissions S."/>
        </authorList>
    </citation>
    <scope>NUCLEOTIDE SEQUENCE [LARGE SCALE GENOMIC DNA]</scope>
    <source>
        <strain evidence="9">DSM 7165</strain>
    </source>
</reference>
<comment type="cofactor">
    <cofactor evidence="1">
        <name>Mn(2+)</name>
        <dbReference type="ChEBI" id="CHEBI:29035"/>
    </cofactor>
</comment>
<dbReference type="SUPFAM" id="SSF55811">
    <property type="entry name" value="Nudix"/>
    <property type="match status" value="1"/>
</dbReference>
<evidence type="ECO:0000256" key="3">
    <source>
        <dbReference type="ARBA" id="ARBA00022723"/>
    </source>
</evidence>
<feature type="domain" description="Nudix hydrolase" evidence="7">
    <location>
        <begin position="20"/>
        <end position="152"/>
    </location>
</feature>
<dbReference type="Proteomes" id="UP000242999">
    <property type="component" value="Unassembled WGS sequence"/>
</dbReference>
<keyword evidence="4" id="KW-0378">Hydrolase</keyword>
<dbReference type="InterPro" id="IPR015797">
    <property type="entry name" value="NUDIX_hydrolase-like_dom_sf"/>
</dbReference>
<dbReference type="GO" id="GO:0046872">
    <property type="term" value="F:metal ion binding"/>
    <property type="evidence" value="ECO:0007669"/>
    <property type="project" value="UniProtKB-KW"/>
</dbReference>
<dbReference type="InterPro" id="IPR000086">
    <property type="entry name" value="NUDIX_hydrolase_dom"/>
</dbReference>
<dbReference type="CDD" id="cd03426">
    <property type="entry name" value="NUDIX_CoAse_Nudt7"/>
    <property type="match status" value="1"/>
</dbReference>
<evidence type="ECO:0000259" key="7">
    <source>
        <dbReference type="PROSITE" id="PS51462"/>
    </source>
</evidence>
<evidence type="ECO:0000313" key="8">
    <source>
        <dbReference type="EMBL" id="SEI47854.1"/>
    </source>
</evidence>
<keyword evidence="5" id="KW-0460">Magnesium</keyword>
<comment type="cofactor">
    <cofactor evidence="2">
        <name>Mg(2+)</name>
        <dbReference type="ChEBI" id="CHEBI:18420"/>
    </cofactor>
</comment>
<dbReference type="EMBL" id="FNYH01000002">
    <property type="protein sequence ID" value="SEI47854.1"/>
    <property type="molecule type" value="Genomic_DNA"/>
</dbReference>
<dbReference type="NCBIfam" id="NF007980">
    <property type="entry name" value="PRK10707.1"/>
    <property type="match status" value="1"/>
</dbReference>
<organism evidence="8 9">
    <name type="scientific">Allopseudospirillum japonicum</name>
    <dbReference type="NCBI Taxonomy" id="64971"/>
    <lineage>
        <taxon>Bacteria</taxon>
        <taxon>Pseudomonadati</taxon>
        <taxon>Pseudomonadota</taxon>
        <taxon>Gammaproteobacteria</taxon>
        <taxon>Oceanospirillales</taxon>
        <taxon>Oceanospirillaceae</taxon>
        <taxon>Allopseudospirillum</taxon>
    </lineage>
</organism>
<protein>
    <submittedName>
        <fullName evidence="8">NUDIX domain-containing protein</fullName>
    </submittedName>
</protein>
<evidence type="ECO:0000256" key="2">
    <source>
        <dbReference type="ARBA" id="ARBA00001946"/>
    </source>
</evidence>
<accession>A0A1H6R3R4</accession>
<dbReference type="GO" id="GO:0010945">
    <property type="term" value="F:coenzyme A diphosphatase activity"/>
    <property type="evidence" value="ECO:0007669"/>
    <property type="project" value="InterPro"/>
</dbReference>